<evidence type="ECO:0008006" key="6">
    <source>
        <dbReference type="Google" id="ProtNLM"/>
    </source>
</evidence>
<evidence type="ECO:0000259" key="2">
    <source>
        <dbReference type="Pfam" id="PF00534"/>
    </source>
</evidence>
<evidence type="ECO:0000256" key="1">
    <source>
        <dbReference type="ARBA" id="ARBA00022679"/>
    </source>
</evidence>
<proteinExistence type="predicted"/>
<dbReference type="GO" id="GO:0016757">
    <property type="term" value="F:glycosyltransferase activity"/>
    <property type="evidence" value="ECO:0007669"/>
    <property type="project" value="InterPro"/>
</dbReference>
<dbReference type="GO" id="GO:0009103">
    <property type="term" value="P:lipopolysaccharide biosynthetic process"/>
    <property type="evidence" value="ECO:0007669"/>
    <property type="project" value="TreeGrafter"/>
</dbReference>
<comment type="caution">
    <text evidence="4">The sequence shown here is derived from an EMBL/GenBank/DDBJ whole genome shotgun (WGS) entry which is preliminary data.</text>
</comment>
<dbReference type="AlphaFoldDB" id="A0A2W5Z3H5"/>
<feature type="domain" description="Glycosyl transferase family 1" evidence="2">
    <location>
        <begin position="138"/>
        <end position="293"/>
    </location>
</feature>
<dbReference type="Pfam" id="PF00534">
    <property type="entry name" value="Glycos_transf_1"/>
    <property type="match status" value="1"/>
</dbReference>
<sequence length="317" mass="34178">MRSRRPRKALHVSWACLGRPRIDRVLGHPDLIHVLSPAVRVPCRTRVVYTVHDLMPITSPTWYTPKQRWLFGRAITEAASRAALLIADSQRTADQVTARLGVHPSRIRVVHLAVDQGFFSASDAGEIQRVCASNGVEPGRYLVAVGAVSSRKNLRVVIEALAQLGHGSSPIKLLAVGPEGLGYQETHALVRERHLEDVVRFTGWLPIEDVRLLLSGAAALVHPSVDEGFGMPPLEAMASGVPAIVSDAGSLPEVTGSAAILVDPHDAEGWAAAIRQVADDNALRTDLVARGRAHVADFSWDRVAAETIAVHRAALSL</sequence>
<dbReference type="Proteomes" id="UP000248724">
    <property type="component" value="Unassembled WGS sequence"/>
</dbReference>
<evidence type="ECO:0000313" key="5">
    <source>
        <dbReference type="Proteomes" id="UP000248724"/>
    </source>
</evidence>
<dbReference type="SUPFAM" id="SSF53756">
    <property type="entry name" value="UDP-Glycosyltransferase/glycogen phosphorylase"/>
    <property type="match status" value="1"/>
</dbReference>
<dbReference type="PANTHER" id="PTHR46401">
    <property type="entry name" value="GLYCOSYLTRANSFERASE WBBK-RELATED"/>
    <property type="match status" value="1"/>
</dbReference>
<dbReference type="Pfam" id="PF13439">
    <property type="entry name" value="Glyco_transf_4"/>
    <property type="match status" value="1"/>
</dbReference>
<protein>
    <recommendedName>
        <fullName evidence="6">Glycosyltransferase family 1 protein</fullName>
    </recommendedName>
</protein>
<accession>A0A2W5Z3H5</accession>
<evidence type="ECO:0000313" key="4">
    <source>
        <dbReference type="EMBL" id="PZR78667.1"/>
    </source>
</evidence>
<organism evidence="4 5">
    <name type="scientific">Candidatus Aeolococcus gillhamiae</name>
    <dbReference type="NCBI Taxonomy" id="3127015"/>
    <lineage>
        <taxon>Bacteria</taxon>
        <taxon>Bacillati</taxon>
        <taxon>Candidatus Dormiibacterota</taxon>
        <taxon>Candidatus Dormibacteria</taxon>
        <taxon>Candidatus Aeolococcales</taxon>
        <taxon>Candidatus Aeolococcaceae</taxon>
        <taxon>Candidatus Aeolococcus</taxon>
    </lineage>
</organism>
<evidence type="ECO:0000259" key="3">
    <source>
        <dbReference type="Pfam" id="PF13439"/>
    </source>
</evidence>
<dbReference type="PANTHER" id="PTHR46401:SF2">
    <property type="entry name" value="GLYCOSYLTRANSFERASE WBBK-RELATED"/>
    <property type="match status" value="1"/>
</dbReference>
<gene>
    <name evidence="4" type="ORF">DLM65_12340</name>
</gene>
<dbReference type="EMBL" id="QHBU01000251">
    <property type="protein sequence ID" value="PZR78667.1"/>
    <property type="molecule type" value="Genomic_DNA"/>
</dbReference>
<dbReference type="Gene3D" id="3.40.50.2000">
    <property type="entry name" value="Glycogen Phosphorylase B"/>
    <property type="match status" value="2"/>
</dbReference>
<name>A0A2W5Z3H5_9BACT</name>
<dbReference type="InterPro" id="IPR028098">
    <property type="entry name" value="Glyco_trans_4-like_N"/>
</dbReference>
<dbReference type="InterPro" id="IPR001296">
    <property type="entry name" value="Glyco_trans_1"/>
</dbReference>
<keyword evidence="1" id="KW-0808">Transferase</keyword>
<feature type="domain" description="Glycosyltransferase subfamily 4-like N-terminal" evidence="3">
    <location>
        <begin position="8"/>
        <end position="115"/>
    </location>
</feature>
<reference evidence="4 5" key="1">
    <citation type="journal article" date="2017" name="Nature">
        <title>Atmospheric trace gases support primary production in Antarctic desert surface soil.</title>
        <authorList>
            <person name="Ji M."/>
            <person name="Greening C."/>
            <person name="Vanwonterghem I."/>
            <person name="Carere C.R."/>
            <person name="Bay S.K."/>
            <person name="Steen J.A."/>
            <person name="Montgomery K."/>
            <person name="Lines T."/>
            <person name="Beardall J."/>
            <person name="van Dorst J."/>
            <person name="Snape I."/>
            <person name="Stott M.B."/>
            <person name="Hugenholtz P."/>
            <person name="Ferrari B.C."/>
        </authorList>
    </citation>
    <scope>NUCLEOTIDE SEQUENCE [LARGE SCALE GENOMIC DNA]</scope>
    <source>
        <strain evidence="4">RRmetagenome_bin12</strain>
    </source>
</reference>
<dbReference type="CDD" id="cd03809">
    <property type="entry name" value="GT4_MtfB-like"/>
    <property type="match status" value="1"/>
</dbReference>